<sequence length="208" mass="23756">MQIITVLWGISILLAVLGGIPYAIWMVRSAMRKNWRKVGILVVLPLGFFALLAGTTVIVEFYAQGQYVKNTYDSQGDLGDPIFKYDPERSFNGDGVSLYIFELPAPIRQRFGSPDTRLKSDFPKRPHYRDGWSEVSWTEAPLREEHKKYFAFALYASSTHTQDLLEALSRAGTFYSFFHYDHGDHPGNVDFFVVDLEAGRIYEINVNT</sequence>
<accession>A0A8J7MCP4</accession>
<organism evidence="2 3">
    <name type="scientific">Persicirhabdus sediminis</name>
    <dbReference type="NCBI Taxonomy" id="454144"/>
    <lineage>
        <taxon>Bacteria</taxon>
        <taxon>Pseudomonadati</taxon>
        <taxon>Verrucomicrobiota</taxon>
        <taxon>Verrucomicrobiia</taxon>
        <taxon>Verrucomicrobiales</taxon>
        <taxon>Verrucomicrobiaceae</taxon>
        <taxon>Persicirhabdus</taxon>
    </lineage>
</organism>
<reference evidence="2" key="1">
    <citation type="submission" date="2021-01" db="EMBL/GenBank/DDBJ databases">
        <title>Modified the classification status of verrucomicrobia.</title>
        <authorList>
            <person name="Feng X."/>
        </authorList>
    </citation>
    <scope>NUCLEOTIDE SEQUENCE</scope>
    <source>
        <strain evidence="2">_KCTC 22039</strain>
    </source>
</reference>
<evidence type="ECO:0000313" key="2">
    <source>
        <dbReference type="EMBL" id="MBK1790055.1"/>
    </source>
</evidence>
<keyword evidence="1" id="KW-1133">Transmembrane helix</keyword>
<keyword evidence="1" id="KW-0812">Transmembrane</keyword>
<feature type="transmembrane region" description="Helical" evidence="1">
    <location>
        <begin position="6"/>
        <end position="27"/>
    </location>
</feature>
<dbReference type="AlphaFoldDB" id="A0A8J7MCP4"/>
<evidence type="ECO:0000313" key="3">
    <source>
        <dbReference type="Proteomes" id="UP000624703"/>
    </source>
</evidence>
<proteinExistence type="predicted"/>
<keyword evidence="3" id="KW-1185">Reference proteome</keyword>
<feature type="transmembrane region" description="Helical" evidence="1">
    <location>
        <begin position="39"/>
        <end position="63"/>
    </location>
</feature>
<keyword evidence="1" id="KW-0472">Membrane</keyword>
<dbReference type="Proteomes" id="UP000624703">
    <property type="component" value="Unassembled WGS sequence"/>
</dbReference>
<dbReference type="RefSeq" id="WP_200310097.1">
    <property type="nucleotide sequence ID" value="NZ_JAENIM010000015.1"/>
</dbReference>
<evidence type="ECO:0000256" key="1">
    <source>
        <dbReference type="SAM" id="Phobius"/>
    </source>
</evidence>
<comment type="caution">
    <text evidence="2">The sequence shown here is derived from an EMBL/GenBank/DDBJ whole genome shotgun (WGS) entry which is preliminary data.</text>
</comment>
<name>A0A8J7MCP4_9BACT</name>
<dbReference type="EMBL" id="JAENIM010000015">
    <property type="protein sequence ID" value="MBK1790055.1"/>
    <property type="molecule type" value="Genomic_DNA"/>
</dbReference>
<gene>
    <name evidence="2" type="ORF">JIN82_02670</name>
</gene>
<protein>
    <submittedName>
        <fullName evidence="2">Uncharacterized protein</fullName>
    </submittedName>
</protein>